<feature type="transmembrane region" description="Helical" evidence="10">
    <location>
        <begin position="359"/>
        <end position="382"/>
    </location>
</feature>
<evidence type="ECO:0000256" key="11">
    <source>
        <dbReference type="SAM" id="SignalP"/>
    </source>
</evidence>
<dbReference type="InterPro" id="IPR024041">
    <property type="entry name" value="NH4_transpt_AmtB-like_dom"/>
</dbReference>
<evidence type="ECO:0000256" key="3">
    <source>
        <dbReference type="ARBA" id="ARBA00022448"/>
    </source>
</evidence>
<evidence type="ECO:0000259" key="12">
    <source>
        <dbReference type="Pfam" id="PF00909"/>
    </source>
</evidence>
<keyword evidence="5 10" id="KW-0812">Transmembrane</keyword>
<keyword evidence="6 10" id="KW-1133">Transmembrane helix</keyword>
<organism evidence="13 14">
    <name type="scientific">Vineibacter terrae</name>
    <dbReference type="NCBI Taxonomy" id="2586908"/>
    <lineage>
        <taxon>Bacteria</taxon>
        <taxon>Pseudomonadati</taxon>
        <taxon>Pseudomonadota</taxon>
        <taxon>Alphaproteobacteria</taxon>
        <taxon>Hyphomicrobiales</taxon>
        <taxon>Vineibacter</taxon>
    </lineage>
</organism>
<evidence type="ECO:0000256" key="2">
    <source>
        <dbReference type="ARBA" id="ARBA00005887"/>
    </source>
</evidence>
<feature type="chain" id="PRO_5022800922" description="Ammonium transporter" evidence="11">
    <location>
        <begin position="27"/>
        <end position="457"/>
    </location>
</feature>
<feature type="transmembrane region" description="Helical" evidence="10">
    <location>
        <begin position="409"/>
        <end position="427"/>
    </location>
</feature>
<dbReference type="InterPro" id="IPR029020">
    <property type="entry name" value="Ammonium/urea_transptr"/>
</dbReference>
<gene>
    <name evidence="13" type="ORF">FHP25_30415</name>
</gene>
<feature type="domain" description="Ammonium transporter AmtB-like" evidence="12">
    <location>
        <begin position="53"/>
        <end position="455"/>
    </location>
</feature>
<feature type="transmembrane region" description="Helical" evidence="10">
    <location>
        <begin position="239"/>
        <end position="260"/>
    </location>
</feature>
<dbReference type="NCBIfam" id="TIGR00836">
    <property type="entry name" value="amt"/>
    <property type="match status" value="1"/>
</dbReference>
<feature type="transmembrane region" description="Helical" evidence="10">
    <location>
        <begin position="87"/>
        <end position="109"/>
    </location>
</feature>
<dbReference type="SUPFAM" id="SSF111352">
    <property type="entry name" value="Ammonium transporter"/>
    <property type="match status" value="1"/>
</dbReference>
<accession>A0A5C8PCX8</accession>
<dbReference type="FunFam" id="1.10.3430.10:FF:000007">
    <property type="entry name" value="Ammonium transporter"/>
    <property type="match status" value="1"/>
</dbReference>
<evidence type="ECO:0000313" key="14">
    <source>
        <dbReference type="Proteomes" id="UP000321638"/>
    </source>
</evidence>
<evidence type="ECO:0000256" key="6">
    <source>
        <dbReference type="ARBA" id="ARBA00022989"/>
    </source>
</evidence>
<comment type="caution">
    <text evidence="13">The sequence shown here is derived from an EMBL/GenBank/DDBJ whole genome shotgun (WGS) entry which is preliminary data.</text>
</comment>
<dbReference type="EMBL" id="VDUZ01000044">
    <property type="protein sequence ID" value="TXL71401.1"/>
    <property type="molecule type" value="Genomic_DNA"/>
</dbReference>
<dbReference type="OrthoDB" id="9814202at2"/>
<comment type="subcellular location">
    <subcellularLocation>
        <location evidence="1 10">Cell membrane</location>
        <topology evidence="1 10">Multi-pass membrane protein</topology>
    </subcellularLocation>
</comment>
<keyword evidence="3 10" id="KW-0813">Transport</keyword>
<evidence type="ECO:0000256" key="10">
    <source>
        <dbReference type="RuleBase" id="RU362002"/>
    </source>
</evidence>
<keyword evidence="14" id="KW-1185">Reference proteome</keyword>
<dbReference type="PANTHER" id="PTHR43029">
    <property type="entry name" value="AMMONIUM TRANSPORTER MEP2"/>
    <property type="match status" value="1"/>
</dbReference>
<sequence>MQKVRAVALAAAGATLTAVYSASVLAQQAPAAGAPATPPAAPPAPKLDTGDTAWMLTSTALVLMMTIPGLALFYAGMVRRKNVLATAMQSFAITALITVLWMIVGYSLAFTKGGAWVGDLSRFFLRGLAIDSVHDLAKTIPESVFMCFQMTFAIITPALITGAFAERMKFSAMMWFMGLWSILVYAPIAHWVWGGGFLGDWGVLDFAGGTVVHINAGVAGLVCALVLGKRKGYGSENLAPHNLVLSVIGASLLWVGWFGFNAGSAVSAGTSAGMAMAVTQIATAAAALGWMFAEWAARGKPSVLGVISGAVAGLVAITPASGFVNPTGALIIGIVAGVVCFWAATSLKNMLGYDDSLDAFGVHGIGGFIGAVLTGVFATQLITGKVDEKNQPVPAGLIDGNAGQVLTQIYGAAVTIVYCAVVTFIILKIVDVIIGLRVDQEQEIEGLDINLHGETVH</sequence>
<comment type="similarity">
    <text evidence="2 10">Belongs to the ammonia transporter channel (TC 1.A.11.2) family.</text>
</comment>
<feature type="transmembrane region" description="Helical" evidence="10">
    <location>
        <begin position="272"/>
        <end position="291"/>
    </location>
</feature>
<keyword evidence="8 10" id="KW-0924">Ammonia transport</keyword>
<name>A0A5C8PCX8_9HYPH</name>
<keyword evidence="7 10" id="KW-0472">Membrane</keyword>
<dbReference type="GO" id="GO:0008519">
    <property type="term" value="F:ammonium channel activity"/>
    <property type="evidence" value="ECO:0007669"/>
    <property type="project" value="InterPro"/>
</dbReference>
<feature type="transmembrane region" description="Helical" evidence="10">
    <location>
        <begin position="53"/>
        <end position="75"/>
    </location>
</feature>
<dbReference type="InterPro" id="IPR001905">
    <property type="entry name" value="Ammonium_transpt"/>
</dbReference>
<feature type="signal peptide" evidence="11">
    <location>
        <begin position="1"/>
        <end position="26"/>
    </location>
</feature>
<dbReference type="PANTHER" id="PTHR43029:SF10">
    <property type="entry name" value="AMMONIUM TRANSPORTER MEP2"/>
    <property type="match status" value="1"/>
</dbReference>
<feature type="transmembrane region" description="Helical" evidence="10">
    <location>
        <begin position="143"/>
        <end position="165"/>
    </location>
</feature>
<dbReference type="PROSITE" id="PS01219">
    <property type="entry name" value="AMMONIUM_TRANSP"/>
    <property type="match status" value="1"/>
</dbReference>
<keyword evidence="11" id="KW-0732">Signal</keyword>
<feature type="transmembrane region" description="Helical" evidence="10">
    <location>
        <begin position="206"/>
        <end position="227"/>
    </location>
</feature>
<evidence type="ECO:0000256" key="8">
    <source>
        <dbReference type="ARBA" id="ARBA00023177"/>
    </source>
</evidence>
<feature type="transmembrane region" description="Helical" evidence="10">
    <location>
        <begin position="329"/>
        <end position="347"/>
    </location>
</feature>
<dbReference type="GO" id="GO:0005886">
    <property type="term" value="C:plasma membrane"/>
    <property type="evidence" value="ECO:0007669"/>
    <property type="project" value="UniProtKB-SubCell"/>
</dbReference>
<dbReference type="Proteomes" id="UP000321638">
    <property type="component" value="Unassembled WGS sequence"/>
</dbReference>
<dbReference type="Gene3D" id="1.10.3430.10">
    <property type="entry name" value="Ammonium transporter AmtB like domains"/>
    <property type="match status" value="1"/>
</dbReference>
<feature type="transmembrane region" description="Helical" evidence="10">
    <location>
        <begin position="172"/>
        <end position="194"/>
    </location>
</feature>
<dbReference type="InterPro" id="IPR018047">
    <property type="entry name" value="Ammonium_transpt_CS"/>
</dbReference>
<reference evidence="13 14" key="1">
    <citation type="submission" date="2019-06" db="EMBL/GenBank/DDBJ databases">
        <title>New taxonomy in bacterial strain CC-CFT640, isolated from vineyard.</title>
        <authorList>
            <person name="Lin S.-Y."/>
            <person name="Tsai C.-F."/>
            <person name="Young C.-C."/>
        </authorList>
    </citation>
    <scope>NUCLEOTIDE SEQUENCE [LARGE SCALE GENOMIC DNA]</scope>
    <source>
        <strain evidence="13 14">CC-CFT640</strain>
    </source>
</reference>
<evidence type="ECO:0000256" key="4">
    <source>
        <dbReference type="ARBA" id="ARBA00022475"/>
    </source>
</evidence>
<dbReference type="AlphaFoldDB" id="A0A5C8PCX8"/>
<feature type="transmembrane region" description="Helical" evidence="10">
    <location>
        <begin position="303"/>
        <end position="323"/>
    </location>
</feature>
<evidence type="ECO:0000256" key="9">
    <source>
        <dbReference type="ARBA" id="ARBA00050025"/>
    </source>
</evidence>
<keyword evidence="4" id="KW-1003">Cell membrane</keyword>
<dbReference type="Pfam" id="PF00909">
    <property type="entry name" value="Ammonium_transp"/>
    <property type="match status" value="1"/>
</dbReference>
<evidence type="ECO:0000256" key="5">
    <source>
        <dbReference type="ARBA" id="ARBA00022692"/>
    </source>
</evidence>
<evidence type="ECO:0000313" key="13">
    <source>
        <dbReference type="EMBL" id="TXL71401.1"/>
    </source>
</evidence>
<evidence type="ECO:0000256" key="7">
    <source>
        <dbReference type="ARBA" id="ARBA00023136"/>
    </source>
</evidence>
<protein>
    <recommendedName>
        <fullName evidence="9 10">Ammonium transporter</fullName>
    </recommendedName>
</protein>
<evidence type="ECO:0000256" key="1">
    <source>
        <dbReference type="ARBA" id="ARBA00004651"/>
    </source>
</evidence>
<proteinExistence type="inferred from homology"/>